<proteinExistence type="predicted"/>
<name>A0A8S5UM49_9CAUD</name>
<evidence type="ECO:0000313" key="1">
    <source>
        <dbReference type="EMBL" id="DAF95552.1"/>
    </source>
</evidence>
<dbReference type="InterPro" id="IPR057966">
    <property type="entry name" value="T4_SCAF"/>
</dbReference>
<organism evidence="1">
    <name type="scientific">Myoviridae sp. ctCo31</name>
    <dbReference type="NCBI Taxonomy" id="2825053"/>
    <lineage>
        <taxon>Viruses</taxon>
        <taxon>Duplodnaviria</taxon>
        <taxon>Heunggongvirae</taxon>
        <taxon>Uroviricota</taxon>
        <taxon>Caudoviricetes</taxon>
    </lineage>
</organism>
<dbReference type="EMBL" id="BK016109">
    <property type="protein sequence ID" value="DAF95552.1"/>
    <property type="molecule type" value="Genomic_DNA"/>
</dbReference>
<dbReference type="Pfam" id="PF25623">
    <property type="entry name" value="T4_CASP"/>
    <property type="match status" value="1"/>
</dbReference>
<reference evidence="1" key="1">
    <citation type="journal article" date="2021" name="Proc. Natl. Acad. Sci. U.S.A.">
        <title>A Catalog of Tens of Thousands of Viruses from Human Metagenomes Reveals Hidden Associations with Chronic Diseases.</title>
        <authorList>
            <person name="Tisza M.J."/>
            <person name="Buck C.B."/>
        </authorList>
    </citation>
    <scope>NUCLEOTIDE SEQUENCE</scope>
    <source>
        <strain evidence="1">CtCo31</strain>
    </source>
</reference>
<protein>
    <submittedName>
        <fullName evidence="1">Uncharacterized protein</fullName>
    </submittedName>
</protein>
<accession>A0A8S5UM49</accession>
<sequence>MKENKRLTVEAQESKVKDIIKEVTKNLTESQIEKVIALSE</sequence>